<dbReference type="EMBL" id="AP018203">
    <property type="protein sequence ID" value="BAY56372.1"/>
    <property type="molecule type" value="Genomic_DNA"/>
</dbReference>
<feature type="modified residue" description="4-aspartylphosphate" evidence="2">
    <location>
        <position position="61"/>
    </location>
</feature>
<dbReference type="SUPFAM" id="SSF52172">
    <property type="entry name" value="CheY-like"/>
    <property type="match status" value="1"/>
</dbReference>
<dbReference type="InterPro" id="IPR050595">
    <property type="entry name" value="Bact_response_regulator"/>
</dbReference>
<reference evidence="4 5" key="1">
    <citation type="submission" date="2017-06" db="EMBL/GenBank/DDBJ databases">
        <title>Genome sequencing of cyanobaciteial culture collection at National Institute for Environmental Studies (NIES).</title>
        <authorList>
            <person name="Hirose Y."/>
            <person name="Shimura Y."/>
            <person name="Fujisawa T."/>
            <person name="Nakamura Y."/>
            <person name="Kawachi M."/>
        </authorList>
    </citation>
    <scope>NUCLEOTIDE SEQUENCE [LARGE SCALE GENOMIC DNA]</scope>
    <source>
        <strain evidence="4 5">NIES-2135</strain>
    </source>
</reference>
<dbReference type="InterPro" id="IPR011006">
    <property type="entry name" value="CheY-like_superfamily"/>
</dbReference>
<keyword evidence="5" id="KW-1185">Reference proteome</keyword>
<protein>
    <recommendedName>
        <fullName evidence="3">Response regulatory domain-containing protein</fullName>
    </recommendedName>
</protein>
<gene>
    <name evidence="4" type="ORF">NIES2135_32030</name>
</gene>
<dbReference type="SMART" id="SM00448">
    <property type="entry name" value="REC"/>
    <property type="match status" value="1"/>
</dbReference>
<dbReference type="InterPro" id="IPR001789">
    <property type="entry name" value="Sig_transdc_resp-reg_receiver"/>
</dbReference>
<evidence type="ECO:0000256" key="2">
    <source>
        <dbReference type="PROSITE-ProRule" id="PRU00169"/>
    </source>
</evidence>
<dbReference type="Proteomes" id="UP000217895">
    <property type="component" value="Chromosome"/>
</dbReference>
<organism evidence="4 5">
    <name type="scientific">Leptolyngbya boryana NIES-2135</name>
    <dbReference type="NCBI Taxonomy" id="1973484"/>
    <lineage>
        <taxon>Bacteria</taxon>
        <taxon>Bacillati</taxon>
        <taxon>Cyanobacteriota</taxon>
        <taxon>Cyanophyceae</taxon>
        <taxon>Leptolyngbyales</taxon>
        <taxon>Leptolyngbyaceae</taxon>
        <taxon>Leptolyngbya group</taxon>
        <taxon>Leptolyngbya</taxon>
    </lineage>
</organism>
<feature type="domain" description="Response regulatory" evidence="3">
    <location>
        <begin position="11"/>
        <end position="128"/>
    </location>
</feature>
<accession>A0A1Z4JHY7</accession>
<keyword evidence="1 2" id="KW-0597">Phosphoprotein</keyword>
<name>A0A1Z4JHY7_LEPBY</name>
<evidence type="ECO:0000313" key="5">
    <source>
        <dbReference type="Proteomes" id="UP000217895"/>
    </source>
</evidence>
<evidence type="ECO:0000256" key="1">
    <source>
        <dbReference type="ARBA" id="ARBA00022553"/>
    </source>
</evidence>
<dbReference type="AlphaFoldDB" id="A0A1Z4JHY7"/>
<dbReference type="Pfam" id="PF00072">
    <property type="entry name" value="Response_reg"/>
    <property type="match status" value="1"/>
</dbReference>
<evidence type="ECO:0000259" key="3">
    <source>
        <dbReference type="PROSITE" id="PS50110"/>
    </source>
</evidence>
<dbReference type="Gene3D" id="3.40.50.2300">
    <property type="match status" value="1"/>
</dbReference>
<dbReference type="GO" id="GO:0000160">
    <property type="term" value="P:phosphorelay signal transduction system"/>
    <property type="evidence" value="ECO:0007669"/>
    <property type="project" value="InterPro"/>
</dbReference>
<dbReference type="PROSITE" id="PS50110">
    <property type="entry name" value="RESPONSE_REGULATORY"/>
    <property type="match status" value="1"/>
</dbReference>
<sequence length="134" mass="14712">MNSSKFSEQPIVLAVDDSIDNLTLMECQLEAVTSCAVVTATTGQAALQLAQHQLPDLILLDILLPDLSGIEVARQLRQFALTAKIPIVALTALARDEDRDRILSAGCNDYLSKPYDLDDLFEVVTRHLPQHSLL</sequence>
<proteinExistence type="predicted"/>
<dbReference type="PANTHER" id="PTHR44591">
    <property type="entry name" value="STRESS RESPONSE REGULATOR PROTEIN 1"/>
    <property type="match status" value="1"/>
</dbReference>
<dbReference type="PANTHER" id="PTHR44591:SF23">
    <property type="entry name" value="CHEY SUBFAMILY"/>
    <property type="match status" value="1"/>
</dbReference>
<evidence type="ECO:0000313" key="4">
    <source>
        <dbReference type="EMBL" id="BAY56372.1"/>
    </source>
</evidence>